<organism evidence="2 3">
    <name type="scientific">Paenochrobactrum gallinarii</name>
    <dbReference type="NCBI Taxonomy" id="643673"/>
    <lineage>
        <taxon>Bacteria</taxon>
        <taxon>Pseudomonadati</taxon>
        <taxon>Pseudomonadota</taxon>
        <taxon>Alphaproteobacteria</taxon>
        <taxon>Hyphomicrobiales</taxon>
        <taxon>Brucellaceae</taxon>
        <taxon>Paenochrobactrum</taxon>
    </lineage>
</organism>
<dbReference type="SMART" id="SM00886">
    <property type="entry name" value="Dabb"/>
    <property type="match status" value="1"/>
</dbReference>
<name>A0A841M852_9HYPH</name>
<dbReference type="Gene3D" id="3.30.70.100">
    <property type="match status" value="1"/>
</dbReference>
<evidence type="ECO:0000313" key="3">
    <source>
        <dbReference type="Proteomes" id="UP000555393"/>
    </source>
</evidence>
<gene>
    <name evidence="2" type="ORF">FHS77_002289</name>
</gene>
<dbReference type="Proteomes" id="UP000555393">
    <property type="component" value="Unassembled WGS sequence"/>
</dbReference>
<dbReference type="InterPro" id="IPR013097">
    <property type="entry name" value="Dabb"/>
</dbReference>
<dbReference type="SUPFAM" id="SSF54909">
    <property type="entry name" value="Dimeric alpha+beta barrel"/>
    <property type="match status" value="1"/>
</dbReference>
<dbReference type="Pfam" id="PF07876">
    <property type="entry name" value="Dabb"/>
    <property type="match status" value="1"/>
</dbReference>
<dbReference type="EMBL" id="JACIIU010000011">
    <property type="protein sequence ID" value="MBB6261724.1"/>
    <property type="molecule type" value="Genomic_DNA"/>
</dbReference>
<keyword evidence="3" id="KW-1185">Reference proteome</keyword>
<dbReference type="AlphaFoldDB" id="A0A841M852"/>
<dbReference type="RefSeq" id="WP_184223331.1">
    <property type="nucleotide sequence ID" value="NZ_JACIIU010000011.1"/>
</dbReference>
<proteinExistence type="predicted"/>
<sequence>MIRHIVFFSVKEGQDIDVVREGLERLKAIPHSDVFEVLPNSKVDPMCDRIDLVVYGEFKDEAALFAFKADPIYAATTQYVRPMREMRFSADVETLPGGTV</sequence>
<evidence type="ECO:0000313" key="2">
    <source>
        <dbReference type="EMBL" id="MBB6261724.1"/>
    </source>
</evidence>
<comment type="caution">
    <text evidence="2">The sequence shown here is derived from an EMBL/GenBank/DDBJ whole genome shotgun (WGS) entry which is preliminary data.</text>
</comment>
<protein>
    <recommendedName>
        <fullName evidence="1">Stress-response A/B barrel domain-containing protein</fullName>
    </recommendedName>
</protein>
<reference evidence="2 3" key="1">
    <citation type="submission" date="2020-08" db="EMBL/GenBank/DDBJ databases">
        <title>Genomic Encyclopedia of Type Strains, Phase IV (KMG-IV): sequencing the most valuable type-strain genomes for metagenomic binning, comparative biology and taxonomic classification.</title>
        <authorList>
            <person name="Goeker M."/>
        </authorList>
    </citation>
    <scope>NUCLEOTIDE SEQUENCE [LARGE SCALE GENOMIC DNA]</scope>
    <source>
        <strain evidence="2 3">DSM 22336</strain>
    </source>
</reference>
<dbReference type="InterPro" id="IPR011008">
    <property type="entry name" value="Dimeric_a/b-barrel"/>
</dbReference>
<dbReference type="PROSITE" id="PS51502">
    <property type="entry name" value="S_R_A_B_BARREL"/>
    <property type="match status" value="1"/>
</dbReference>
<evidence type="ECO:0000259" key="1">
    <source>
        <dbReference type="PROSITE" id="PS51502"/>
    </source>
</evidence>
<feature type="domain" description="Stress-response A/B barrel" evidence="1">
    <location>
        <begin position="2"/>
        <end position="92"/>
    </location>
</feature>
<accession>A0A841M852</accession>